<comment type="caution">
    <text evidence="2">The sequence shown here is derived from an EMBL/GenBank/DDBJ whole genome shotgun (WGS) entry which is preliminary data.</text>
</comment>
<evidence type="ECO:0000259" key="1">
    <source>
        <dbReference type="Pfam" id="PF13401"/>
    </source>
</evidence>
<evidence type="ECO:0000313" key="3">
    <source>
        <dbReference type="Proteomes" id="UP000175691"/>
    </source>
</evidence>
<dbReference type="STRING" id="1656094.BFC18_11410"/>
<sequence>MHQSSPKIHNAIYRAERSRYYCNNPLVEAMPEFLSEEEFRKCIQNDRSVPDDLFSLPSIDALDEIDRLKGVFYPLPLTYQLYEHVYTQLRRGYEFRNPMLAEHRRIMNQLSQELKQSSESESEGDSEEQTICPTILVSGEAGAGKSGSIRRTLRLFRQVIKHSSYHGQILNSLQVTWLSFDMHASESKKDFAYNFFMALDKATGLNTGKEFLKSGSTVEQTRNAIPLAVLKYNIGIIHIDEVQFALNRKKSDKNTPSFPELESFFNKLGIPLILSTTQDALNRFEKLPQESENQQSAGQTSRRLASVAHIKFRQWTLSDRYTHLFFDSYFPESFFKENAVKNREFLTALMILCAGVPDALSQLSIAFLRNWYKQSRKGSEADWMKLLNKVYESKMSIWHAPLSKLRREYKVGNWPASEWENESAVANLEETNDVNWEEVNNKHQSFRRKPRTTKHQHKAANSVERIDEGKEVIDAESIIMSFGQGECDV</sequence>
<dbReference type="InterPro" id="IPR049945">
    <property type="entry name" value="AAA_22"/>
</dbReference>
<dbReference type="AlphaFoldDB" id="A0A1E7ZBB0"/>
<dbReference type="Pfam" id="PF13401">
    <property type="entry name" value="AAA_22"/>
    <property type="match status" value="1"/>
</dbReference>
<protein>
    <recommendedName>
        <fullName evidence="1">ORC1/DEAH AAA+ ATPase domain-containing protein</fullName>
    </recommendedName>
</protein>
<dbReference type="GO" id="GO:0016887">
    <property type="term" value="F:ATP hydrolysis activity"/>
    <property type="evidence" value="ECO:0007669"/>
    <property type="project" value="InterPro"/>
</dbReference>
<proteinExistence type="predicted"/>
<accession>A0A1E7ZBB0</accession>
<evidence type="ECO:0000313" key="2">
    <source>
        <dbReference type="EMBL" id="OFC70813.1"/>
    </source>
</evidence>
<organism evidence="2 3">
    <name type="scientific">Alteromonas confluentis</name>
    <dbReference type="NCBI Taxonomy" id="1656094"/>
    <lineage>
        <taxon>Bacteria</taxon>
        <taxon>Pseudomonadati</taxon>
        <taxon>Pseudomonadota</taxon>
        <taxon>Gammaproteobacteria</taxon>
        <taxon>Alteromonadales</taxon>
        <taxon>Alteromonadaceae</taxon>
        <taxon>Alteromonas/Salinimonas group</taxon>
        <taxon>Alteromonas</taxon>
    </lineage>
</organism>
<dbReference type="SUPFAM" id="SSF52540">
    <property type="entry name" value="P-loop containing nucleoside triphosphate hydrolases"/>
    <property type="match status" value="1"/>
</dbReference>
<dbReference type="InterPro" id="IPR027417">
    <property type="entry name" value="P-loop_NTPase"/>
</dbReference>
<name>A0A1E7ZBB0_9ALTE</name>
<reference evidence="2 3" key="1">
    <citation type="submission" date="2016-08" db="EMBL/GenBank/DDBJ databases">
        <authorList>
            <person name="Seilhamer J.J."/>
        </authorList>
    </citation>
    <scope>NUCLEOTIDE SEQUENCE [LARGE SCALE GENOMIC DNA]</scope>
    <source>
        <strain evidence="2 3">KCTC 42603</strain>
    </source>
</reference>
<gene>
    <name evidence="2" type="ORF">BFC18_11410</name>
</gene>
<feature type="domain" description="ORC1/DEAH AAA+ ATPase" evidence="1">
    <location>
        <begin position="135"/>
        <end position="283"/>
    </location>
</feature>
<dbReference type="EMBL" id="MDHN01000022">
    <property type="protein sequence ID" value="OFC70813.1"/>
    <property type="molecule type" value="Genomic_DNA"/>
</dbReference>
<dbReference type="RefSeq" id="WP_070125444.1">
    <property type="nucleotide sequence ID" value="NZ_MDHN01000022.1"/>
</dbReference>
<keyword evidence="3" id="KW-1185">Reference proteome</keyword>
<dbReference type="Proteomes" id="UP000175691">
    <property type="component" value="Unassembled WGS sequence"/>
</dbReference>
<dbReference type="OrthoDB" id="5593847at2"/>